<protein>
    <submittedName>
        <fullName evidence="8">G_PROTEIN_RECEP_F1_2 domain-containing protein</fullName>
    </submittedName>
</protein>
<evidence type="ECO:0000313" key="6">
    <source>
        <dbReference type="EMBL" id="VDP22412.1"/>
    </source>
</evidence>
<gene>
    <name evidence="6" type="ORF">SBAD_LOCUS9304</name>
</gene>
<comment type="subcellular location">
    <subcellularLocation>
        <location evidence="1">Membrane</location>
        <topology evidence="1">Multi-pass membrane protein</topology>
    </subcellularLocation>
</comment>
<feature type="transmembrane region" description="Helical" evidence="5">
    <location>
        <begin position="20"/>
        <end position="44"/>
    </location>
</feature>
<dbReference type="GO" id="GO:0016020">
    <property type="term" value="C:membrane"/>
    <property type="evidence" value="ECO:0007669"/>
    <property type="project" value="UniProtKB-SubCell"/>
</dbReference>
<proteinExistence type="predicted"/>
<evidence type="ECO:0000256" key="5">
    <source>
        <dbReference type="SAM" id="Phobius"/>
    </source>
</evidence>
<evidence type="ECO:0000313" key="8">
    <source>
        <dbReference type="WBParaSite" id="SBAD_0000963701-mRNA-1"/>
    </source>
</evidence>
<keyword evidence="4 5" id="KW-0472">Membrane</keyword>
<dbReference type="Proteomes" id="UP000270296">
    <property type="component" value="Unassembled WGS sequence"/>
</dbReference>
<evidence type="ECO:0000256" key="3">
    <source>
        <dbReference type="ARBA" id="ARBA00022989"/>
    </source>
</evidence>
<reference evidence="8" key="1">
    <citation type="submission" date="2016-06" db="UniProtKB">
        <authorList>
            <consortium name="WormBaseParasite"/>
        </authorList>
    </citation>
    <scope>IDENTIFICATION</scope>
</reference>
<evidence type="ECO:0000256" key="2">
    <source>
        <dbReference type="ARBA" id="ARBA00022692"/>
    </source>
</evidence>
<sequence>MTGVVCWALGGLYIVNEGVLSSLSIAIVSGLYFMVSGSVGICGATSYRRSLLVAYVTMCFHTLILFVPCLVAYSVLAMSLNEDGCYVKCDWSTYGCKMLCQGSLEWYCFTVSYVCPRRRATIFNYSFFPLFVLRRNDQQNSNENKTHK</sequence>
<dbReference type="EMBL" id="UZAM01012558">
    <property type="protein sequence ID" value="VDP22412.1"/>
    <property type="molecule type" value="Genomic_DNA"/>
</dbReference>
<name>A0A183J0A6_9BILA</name>
<dbReference type="AlphaFoldDB" id="A0A183J0A6"/>
<organism evidence="8">
    <name type="scientific">Soboliphyme baturini</name>
    <dbReference type="NCBI Taxonomy" id="241478"/>
    <lineage>
        <taxon>Eukaryota</taxon>
        <taxon>Metazoa</taxon>
        <taxon>Ecdysozoa</taxon>
        <taxon>Nematoda</taxon>
        <taxon>Enoplea</taxon>
        <taxon>Dorylaimia</taxon>
        <taxon>Dioctophymatida</taxon>
        <taxon>Dioctophymatoidea</taxon>
        <taxon>Soboliphymatidae</taxon>
        <taxon>Soboliphyme</taxon>
    </lineage>
</organism>
<evidence type="ECO:0000256" key="4">
    <source>
        <dbReference type="ARBA" id="ARBA00023136"/>
    </source>
</evidence>
<evidence type="ECO:0000256" key="1">
    <source>
        <dbReference type="ARBA" id="ARBA00004141"/>
    </source>
</evidence>
<keyword evidence="2 5" id="KW-0812">Transmembrane</keyword>
<feature type="transmembrane region" description="Helical" evidence="5">
    <location>
        <begin position="51"/>
        <end position="76"/>
    </location>
</feature>
<dbReference type="InterPro" id="IPR007237">
    <property type="entry name" value="CD20-like"/>
</dbReference>
<accession>A0A183J0A6</accession>
<evidence type="ECO:0000313" key="7">
    <source>
        <dbReference type="Proteomes" id="UP000270296"/>
    </source>
</evidence>
<dbReference type="Pfam" id="PF04103">
    <property type="entry name" value="CD20"/>
    <property type="match status" value="1"/>
</dbReference>
<reference evidence="6 7" key="2">
    <citation type="submission" date="2018-11" db="EMBL/GenBank/DDBJ databases">
        <authorList>
            <consortium name="Pathogen Informatics"/>
        </authorList>
    </citation>
    <scope>NUCLEOTIDE SEQUENCE [LARGE SCALE GENOMIC DNA]</scope>
</reference>
<dbReference type="WBParaSite" id="SBAD_0000963701-mRNA-1">
    <property type="protein sequence ID" value="SBAD_0000963701-mRNA-1"/>
    <property type="gene ID" value="SBAD_0000963701"/>
</dbReference>
<dbReference type="OrthoDB" id="5862616at2759"/>
<keyword evidence="3 5" id="KW-1133">Transmembrane helix</keyword>
<keyword evidence="7" id="KW-1185">Reference proteome</keyword>